<evidence type="ECO:0000256" key="6">
    <source>
        <dbReference type="ARBA" id="ARBA00023157"/>
    </source>
</evidence>
<dbReference type="Gene3D" id="3.40.30.10">
    <property type="entry name" value="Glutaredoxin"/>
    <property type="match status" value="1"/>
</dbReference>
<keyword evidence="6" id="KW-1015">Disulfide bond</keyword>
<evidence type="ECO:0000256" key="5">
    <source>
        <dbReference type="ARBA" id="ARBA00022764"/>
    </source>
</evidence>
<evidence type="ECO:0000256" key="2">
    <source>
        <dbReference type="ARBA" id="ARBA00005791"/>
    </source>
</evidence>
<evidence type="ECO:0000256" key="3">
    <source>
        <dbReference type="ARBA" id="ARBA00013831"/>
    </source>
</evidence>
<organism evidence="10 11">
    <name type="scientific">Pseudoxanthomonas gei</name>
    <dbReference type="NCBI Taxonomy" id="1383030"/>
    <lineage>
        <taxon>Bacteria</taxon>
        <taxon>Pseudomonadati</taxon>
        <taxon>Pseudomonadota</taxon>
        <taxon>Gammaproteobacteria</taxon>
        <taxon>Lysobacterales</taxon>
        <taxon>Lysobacteraceae</taxon>
        <taxon>Pseudoxanthomonas</taxon>
    </lineage>
</organism>
<accession>A0ABX0AG16</accession>
<gene>
    <name evidence="10" type="ORF">DT603_11230</name>
</gene>
<dbReference type="InterPro" id="IPR050824">
    <property type="entry name" value="Thiol_disulfide_DsbA"/>
</dbReference>
<keyword evidence="4 8" id="KW-0732">Signal</keyword>
<feature type="chain" id="PRO_5045381647" description="Thiol:disulfide interchange protein DsbA" evidence="8">
    <location>
        <begin position="28"/>
        <end position="265"/>
    </location>
</feature>
<feature type="domain" description="Thioredoxin" evidence="9">
    <location>
        <begin position="53"/>
        <end position="254"/>
    </location>
</feature>
<evidence type="ECO:0000259" key="9">
    <source>
        <dbReference type="PROSITE" id="PS51352"/>
    </source>
</evidence>
<dbReference type="InterPro" id="IPR036249">
    <property type="entry name" value="Thioredoxin-like_sf"/>
</dbReference>
<comment type="caution">
    <text evidence="10">The sequence shown here is derived from an EMBL/GenBank/DDBJ whole genome shotgun (WGS) entry which is preliminary data.</text>
</comment>
<evidence type="ECO:0000313" key="11">
    <source>
        <dbReference type="Proteomes" id="UP001429354"/>
    </source>
</evidence>
<dbReference type="PANTHER" id="PTHR35891">
    <property type="entry name" value="THIOL:DISULFIDE INTERCHANGE PROTEIN DSBA"/>
    <property type="match status" value="1"/>
</dbReference>
<dbReference type="InterPro" id="IPR013766">
    <property type="entry name" value="Thioredoxin_domain"/>
</dbReference>
<dbReference type="CDD" id="cd03019">
    <property type="entry name" value="DsbA_DsbA"/>
    <property type="match status" value="1"/>
</dbReference>
<dbReference type="PROSITE" id="PS51257">
    <property type="entry name" value="PROKAR_LIPOPROTEIN"/>
    <property type="match status" value="1"/>
</dbReference>
<dbReference type="Pfam" id="PF01323">
    <property type="entry name" value="DSBA"/>
    <property type="match status" value="1"/>
</dbReference>
<keyword evidence="11" id="KW-1185">Reference proteome</keyword>
<comment type="subcellular location">
    <subcellularLocation>
        <location evidence="1">Periplasm</location>
    </subcellularLocation>
</comment>
<protein>
    <recommendedName>
        <fullName evidence="3">Thiol:disulfide interchange protein DsbA</fullName>
    </recommendedName>
</protein>
<dbReference type="RefSeq" id="WP_162349996.1">
    <property type="nucleotide sequence ID" value="NZ_QOVG01000007.1"/>
</dbReference>
<evidence type="ECO:0000256" key="1">
    <source>
        <dbReference type="ARBA" id="ARBA00004418"/>
    </source>
</evidence>
<proteinExistence type="inferred from homology"/>
<evidence type="ECO:0000256" key="4">
    <source>
        <dbReference type="ARBA" id="ARBA00022729"/>
    </source>
</evidence>
<sequence>MKFPSRLIALALVAVLPLLSACGPKDAATETPAPVTAAPPAEVAAPAAVAATPAAAETAPAAPVTATPPAGPEPVAGTDYTEIDAGQPYAPQAGKIEVAEVFGYTCPHCAQFEPLITAWKRKQPADVQVTPVPAAFGGYWITYARAFYAAETLGVMEKSHDAVFNALHVQHSLELNSTPEQIGAFYAKYGVDAKTFASTMSSFGVETKLNRAKQFAVRSKVEGTPSLVVAGKYLVSVDQRGYDVMFNTVEHLVARERAAMSGPAK</sequence>
<dbReference type="PROSITE" id="PS00194">
    <property type="entry name" value="THIOREDOXIN_1"/>
    <property type="match status" value="1"/>
</dbReference>
<dbReference type="Proteomes" id="UP001429354">
    <property type="component" value="Unassembled WGS sequence"/>
</dbReference>
<keyword evidence="7" id="KW-0676">Redox-active center</keyword>
<reference evidence="10 11" key="1">
    <citation type="submission" date="2018-07" db="EMBL/GenBank/DDBJ databases">
        <title>Whole genome Sequencing of Pseudoxanthomonas gei KCTC 32298 (T).</title>
        <authorList>
            <person name="Kumar S."/>
            <person name="Bansal K."/>
            <person name="Kaur A."/>
            <person name="Patil P."/>
            <person name="Sharma S."/>
            <person name="Patil P.B."/>
        </authorList>
    </citation>
    <scope>NUCLEOTIDE SEQUENCE [LARGE SCALE GENOMIC DNA]</scope>
    <source>
        <strain evidence="10 11">KCTC 32298</strain>
    </source>
</reference>
<dbReference type="InterPro" id="IPR017937">
    <property type="entry name" value="Thioredoxin_CS"/>
</dbReference>
<feature type="signal peptide" evidence="8">
    <location>
        <begin position="1"/>
        <end position="27"/>
    </location>
</feature>
<keyword evidence="5" id="KW-0574">Periplasm</keyword>
<dbReference type="PROSITE" id="PS51352">
    <property type="entry name" value="THIOREDOXIN_2"/>
    <property type="match status" value="1"/>
</dbReference>
<dbReference type="SUPFAM" id="SSF52833">
    <property type="entry name" value="Thioredoxin-like"/>
    <property type="match status" value="1"/>
</dbReference>
<evidence type="ECO:0000256" key="7">
    <source>
        <dbReference type="ARBA" id="ARBA00023284"/>
    </source>
</evidence>
<dbReference type="InterPro" id="IPR023205">
    <property type="entry name" value="DsbA/DsbL"/>
</dbReference>
<dbReference type="PANTHER" id="PTHR35891:SF2">
    <property type="entry name" value="THIOL:DISULFIDE INTERCHANGE PROTEIN DSBA"/>
    <property type="match status" value="1"/>
</dbReference>
<evidence type="ECO:0000313" key="10">
    <source>
        <dbReference type="EMBL" id="NDK39415.1"/>
    </source>
</evidence>
<comment type="similarity">
    <text evidence="2">Belongs to the thioredoxin family. DsbA subfamily.</text>
</comment>
<dbReference type="EMBL" id="QOVG01000007">
    <property type="protein sequence ID" value="NDK39415.1"/>
    <property type="molecule type" value="Genomic_DNA"/>
</dbReference>
<name>A0ABX0AG16_9GAMM</name>
<dbReference type="InterPro" id="IPR001853">
    <property type="entry name" value="DSBA-like_thioredoxin_dom"/>
</dbReference>
<evidence type="ECO:0000256" key="8">
    <source>
        <dbReference type="SAM" id="SignalP"/>
    </source>
</evidence>